<evidence type="ECO:0000256" key="5">
    <source>
        <dbReference type="ARBA" id="ARBA00022960"/>
    </source>
</evidence>
<feature type="transmembrane region" description="Helical" evidence="8">
    <location>
        <begin position="88"/>
        <end position="107"/>
    </location>
</feature>
<reference evidence="9" key="2">
    <citation type="journal article" date="2021" name="PeerJ">
        <title>Extensive microbial diversity within the chicken gut microbiome revealed by metagenomics and culture.</title>
        <authorList>
            <person name="Gilroy R."/>
            <person name="Ravi A."/>
            <person name="Getino M."/>
            <person name="Pursley I."/>
            <person name="Horton D.L."/>
            <person name="Alikhan N.F."/>
            <person name="Baker D."/>
            <person name="Gharbi K."/>
            <person name="Hall N."/>
            <person name="Watson M."/>
            <person name="Adriaenssens E.M."/>
            <person name="Foster-Nyarko E."/>
            <person name="Jarju S."/>
            <person name="Secka A."/>
            <person name="Antonio M."/>
            <person name="Oren A."/>
            <person name="Chaudhuri R.R."/>
            <person name="La Ragione R."/>
            <person name="Hildebrand F."/>
            <person name="Pallen M.J."/>
        </authorList>
    </citation>
    <scope>NUCLEOTIDE SEQUENCE</scope>
    <source>
        <strain evidence="9">C6-149</strain>
    </source>
</reference>
<name>A0A9D9E5C4_9LACO</name>
<feature type="transmembrane region" description="Helical" evidence="8">
    <location>
        <begin position="150"/>
        <end position="169"/>
    </location>
</feature>
<dbReference type="Proteomes" id="UP000823614">
    <property type="component" value="Unassembled WGS sequence"/>
</dbReference>
<keyword evidence="4 8" id="KW-0812">Transmembrane</keyword>
<comment type="caution">
    <text evidence="9">The sequence shown here is derived from an EMBL/GenBank/DDBJ whole genome shotgun (WGS) entry which is preliminary data.</text>
</comment>
<comment type="subcellular location">
    <subcellularLocation>
        <location evidence="1">Cell membrane</location>
        <topology evidence="1">Multi-pass membrane protein</topology>
    </subcellularLocation>
</comment>
<evidence type="ECO:0000256" key="1">
    <source>
        <dbReference type="ARBA" id="ARBA00004651"/>
    </source>
</evidence>
<keyword evidence="3" id="KW-1003">Cell membrane</keyword>
<evidence type="ECO:0000313" key="9">
    <source>
        <dbReference type="EMBL" id="MBO8441456.1"/>
    </source>
</evidence>
<dbReference type="NCBIfam" id="TIGR03426">
    <property type="entry name" value="shape_MreD"/>
    <property type="match status" value="1"/>
</dbReference>
<dbReference type="InterPro" id="IPR007227">
    <property type="entry name" value="Cell_shape_determining_MreD"/>
</dbReference>
<protein>
    <submittedName>
        <fullName evidence="9">Rod shape-determining protein MreD</fullName>
    </submittedName>
</protein>
<feature type="transmembrane region" description="Helical" evidence="8">
    <location>
        <begin position="62"/>
        <end position="82"/>
    </location>
</feature>
<gene>
    <name evidence="9" type="primary">mreD</name>
    <name evidence="9" type="ORF">IAA89_03295</name>
</gene>
<keyword evidence="6 8" id="KW-1133">Transmembrane helix</keyword>
<dbReference type="GO" id="GO:0008360">
    <property type="term" value="P:regulation of cell shape"/>
    <property type="evidence" value="ECO:0007669"/>
    <property type="project" value="UniProtKB-KW"/>
</dbReference>
<dbReference type="Pfam" id="PF04093">
    <property type="entry name" value="MreD"/>
    <property type="match status" value="1"/>
</dbReference>
<evidence type="ECO:0000256" key="3">
    <source>
        <dbReference type="ARBA" id="ARBA00022475"/>
    </source>
</evidence>
<evidence type="ECO:0000256" key="6">
    <source>
        <dbReference type="ARBA" id="ARBA00022989"/>
    </source>
</evidence>
<keyword evidence="7 8" id="KW-0472">Membrane</keyword>
<feature type="transmembrane region" description="Helical" evidence="8">
    <location>
        <begin position="35"/>
        <end position="55"/>
    </location>
</feature>
<evidence type="ECO:0000256" key="8">
    <source>
        <dbReference type="SAM" id="Phobius"/>
    </source>
</evidence>
<reference evidence="9" key="1">
    <citation type="submission" date="2020-10" db="EMBL/GenBank/DDBJ databases">
        <authorList>
            <person name="Gilroy R."/>
        </authorList>
    </citation>
    <scope>NUCLEOTIDE SEQUENCE</scope>
    <source>
        <strain evidence="9">C6-149</strain>
    </source>
</reference>
<dbReference type="GO" id="GO:0005886">
    <property type="term" value="C:plasma membrane"/>
    <property type="evidence" value="ECO:0007669"/>
    <property type="project" value="UniProtKB-SubCell"/>
</dbReference>
<evidence type="ECO:0000256" key="7">
    <source>
        <dbReference type="ARBA" id="ARBA00023136"/>
    </source>
</evidence>
<feature type="transmembrane region" description="Helical" evidence="8">
    <location>
        <begin position="114"/>
        <end position="144"/>
    </location>
</feature>
<evidence type="ECO:0000256" key="4">
    <source>
        <dbReference type="ARBA" id="ARBA00022692"/>
    </source>
</evidence>
<comment type="similarity">
    <text evidence="2">Belongs to the MreD family.</text>
</comment>
<sequence length="177" mass="20679">MKFKKTKICFVLVLFICLLLDGVLTQQLSSYFFSSNFKMIPELALLWIIFSLFFLSDDVLNGSLTIIYLSTILVGIIFDFFYIGYWGIYIFIFPLVVWIMTYLRIFFNKSILSMIIITILCISLSMFISWNMSLIMGICSLSFVNFMVNNLFPTLLLNEVLVIFTYFPLKKLILFIS</sequence>
<proteinExistence type="inferred from homology"/>
<keyword evidence="5" id="KW-0133">Cell shape</keyword>
<organism evidence="9 10">
    <name type="scientific">Candidatus Gallilactobacillus intestinavium</name>
    <dbReference type="NCBI Taxonomy" id="2840838"/>
    <lineage>
        <taxon>Bacteria</taxon>
        <taxon>Bacillati</taxon>
        <taxon>Bacillota</taxon>
        <taxon>Bacilli</taxon>
        <taxon>Lactobacillales</taxon>
        <taxon>Lactobacillaceae</taxon>
        <taxon>Lactobacillaceae incertae sedis</taxon>
        <taxon>Candidatus Gallilactobacillus</taxon>
    </lineage>
</organism>
<dbReference type="AlphaFoldDB" id="A0A9D9E5C4"/>
<evidence type="ECO:0000256" key="2">
    <source>
        <dbReference type="ARBA" id="ARBA00007776"/>
    </source>
</evidence>
<evidence type="ECO:0000313" key="10">
    <source>
        <dbReference type="Proteomes" id="UP000823614"/>
    </source>
</evidence>
<accession>A0A9D9E5C4</accession>
<dbReference type="EMBL" id="JADIMP010000053">
    <property type="protein sequence ID" value="MBO8441456.1"/>
    <property type="molecule type" value="Genomic_DNA"/>
</dbReference>